<sequence>TQNSFPDYGFFKIFITPLTIPKTRKKFKILKVVTAYFQFIIIVFATMSAAMQKYESNN</sequence>
<evidence type="ECO:0000256" key="1">
    <source>
        <dbReference type="SAM" id="Phobius"/>
    </source>
</evidence>
<keyword evidence="1" id="KW-1133">Transmembrane helix</keyword>
<dbReference type="EMBL" id="JASPKZ010007155">
    <property type="protein sequence ID" value="KAJ9586466.1"/>
    <property type="molecule type" value="Genomic_DNA"/>
</dbReference>
<protein>
    <submittedName>
        <fullName evidence="2">Uncharacterized protein</fullName>
    </submittedName>
</protein>
<organism evidence="2 3">
    <name type="scientific">Diploptera punctata</name>
    <name type="common">Pacific beetle cockroach</name>
    <dbReference type="NCBI Taxonomy" id="6984"/>
    <lineage>
        <taxon>Eukaryota</taxon>
        <taxon>Metazoa</taxon>
        <taxon>Ecdysozoa</taxon>
        <taxon>Arthropoda</taxon>
        <taxon>Hexapoda</taxon>
        <taxon>Insecta</taxon>
        <taxon>Pterygota</taxon>
        <taxon>Neoptera</taxon>
        <taxon>Polyneoptera</taxon>
        <taxon>Dictyoptera</taxon>
        <taxon>Blattodea</taxon>
        <taxon>Blaberoidea</taxon>
        <taxon>Blaberidae</taxon>
        <taxon>Diplopterinae</taxon>
        <taxon>Diploptera</taxon>
    </lineage>
</organism>
<keyword evidence="1" id="KW-0472">Membrane</keyword>
<reference evidence="2" key="2">
    <citation type="submission" date="2023-05" db="EMBL/GenBank/DDBJ databases">
        <authorList>
            <person name="Fouks B."/>
        </authorList>
    </citation>
    <scope>NUCLEOTIDE SEQUENCE</scope>
    <source>
        <strain evidence="2">Stay&amp;Tobe</strain>
        <tissue evidence="2">Testes</tissue>
    </source>
</reference>
<name>A0AAD8EDX3_DIPPU</name>
<evidence type="ECO:0000313" key="2">
    <source>
        <dbReference type="EMBL" id="KAJ9586466.1"/>
    </source>
</evidence>
<feature type="transmembrane region" description="Helical" evidence="1">
    <location>
        <begin position="29"/>
        <end position="51"/>
    </location>
</feature>
<feature type="non-terminal residue" evidence="2">
    <location>
        <position position="1"/>
    </location>
</feature>
<comment type="caution">
    <text evidence="2">The sequence shown here is derived from an EMBL/GenBank/DDBJ whole genome shotgun (WGS) entry which is preliminary data.</text>
</comment>
<reference evidence="2" key="1">
    <citation type="journal article" date="2023" name="IScience">
        <title>Live-bearing cockroach genome reveals convergent evolutionary mechanisms linked to viviparity in insects and beyond.</title>
        <authorList>
            <person name="Fouks B."/>
            <person name="Harrison M.C."/>
            <person name="Mikhailova A.A."/>
            <person name="Marchal E."/>
            <person name="English S."/>
            <person name="Carruthers M."/>
            <person name="Jennings E.C."/>
            <person name="Chiamaka E.L."/>
            <person name="Frigard R.A."/>
            <person name="Pippel M."/>
            <person name="Attardo G.M."/>
            <person name="Benoit J.B."/>
            <person name="Bornberg-Bauer E."/>
            <person name="Tobe S.S."/>
        </authorList>
    </citation>
    <scope>NUCLEOTIDE SEQUENCE</scope>
    <source>
        <strain evidence="2">Stay&amp;Tobe</strain>
    </source>
</reference>
<feature type="non-terminal residue" evidence="2">
    <location>
        <position position="58"/>
    </location>
</feature>
<proteinExistence type="predicted"/>
<dbReference type="Proteomes" id="UP001233999">
    <property type="component" value="Unassembled WGS sequence"/>
</dbReference>
<dbReference type="AlphaFoldDB" id="A0AAD8EDX3"/>
<keyword evidence="1" id="KW-0812">Transmembrane</keyword>
<keyword evidence="3" id="KW-1185">Reference proteome</keyword>
<gene>
    <name evidence="2" type="ORF">L9F63_019904</name>
</gene>
<evidence type="ECO:0000313" key="3">
    <source>
        <dbReference type="Proteomes" id="UP001233999"/>
    </source>
</evidence>
<accession>A0AAD8EDX3</accession>